<reference evidence="7 8" key="1">
    <citation type="submission" date="2018-10" db="EMBL/GenBank/DDBJ databases">
        <authorList>
            <consortium name="IHU Genomes"/>
        </authorList>
    </citation>
    <scope>NUCLEOTIDE SEQUENCE [LARGE SCALE GENOMIC DNA]</scope>
    <source>
        <strain evidence="7 8">A1</strain>
    </source>
</reference>
<keyword evidence="2" id="KW-0238">DNA-binding</keyword>
<dbReference type="Proteomes" id="UP000594342">
    <property type="component" value="Unassembled WGS sequence"/>
</dbReference>
<dbReference type="GO" id="GO:0015074">
    <property type="term" value="P:DNA integration"/>
    <property type="evidence" value="ECO:0007669"/>
    <property type="project" value="UniProtKB-KW"/>
</dbReference>
<dbReference type="InterPro" id="IPR051491">
    <property type="entry name" value="Recombinase/Transposase-rel"/>
</dbReference>
<dbReference type="InterPro" id="IPR006118">
    <property type="entry name" value="Recombinase_CS"/>
</dbReference>
<protein>
    <submittedName>
        <fullName evidence="7">Putative resolvase</fullName>
    </submittedName>
</protein>
<evidence type="ECO:0000256" key="5">
    <source>
        <dbReference type="SAM" id="MobiDB-lite"/>
    </source>
</evidence>
<dbReference type="PANTHER" id="PTHR36172:SF1">
    <property type="entry name" value="RESOLVASE-RELATED"/>
    <property type="match status" value="1"/>
</dbReference>
<feature type="compositionally biased region" description="Basic and acidic residues" evidence="5">
    <location>
        <begin position="209"/>
        <end position="223"/>
    </location>
</feature>
<evidence type="ECO:0000256" key="3">
    <source>
        <dbReference type="ARBA" id="ARBA00023172"/>
    </source>
</evidence>
<evidence type="ECO:0000259" key="6">
    <source>
        <dbReference type="PROSITE" id="PS51736"/>
    </source>
</evidence>
<sequence length="275" mass="31302">MYVTTPVAKKYYSVSSDTLRRWADAGKIDFILTKGNHRRYFVPDPVEENEQSPDSTKYIYVRVSSYKQKSDLQHQLDFLSNLFPNHSVISDIGSGLNFRRKGLKTLLDKVFKNELSEVVVASRDRLARFGYELLEDIFARNNAKIVVVNSTKRKQFEEELSEDILSIVTYFTAKYSGHRKYKKAIKDETDNDSEKGSNVGSDNDSAESESSKDDESETGSDRDSESEDEPKERVIKGNSKSATKQQPKASDKKVIIKNKSQSKPTKQSIKIKKDS</sequence>
<name>A0A5K0U807_9VIRU</name>
<feature type="region of interest" description="Disordered" evidence="5">
    <location>
        <begin position="186"/>
        <end position="275"/>
    </location>
</feature>
<dbReference type="PROSITE" id="PS00397">
    <property type="entry name" value="RECOMBINASES_1"/>
    <property type="match status" value="1"/>
</dbReference>
<feature type="compositionally biased region" description="Basic and acidic residues" evidence="5">
    <location>
        <begin position="186"/>
        <end position="195"/>
    </location>
</feature>
<dbReference type="PANTHER" id="PTHR36172">
    <property type="match status" value="1"/>
</dbReference>
<dbReference type="SUPFAM" id="SSF53041">
    <property type="entry name" value="Resolvase-like"/>
    <property type="match status" value="1"/>
</dbReference>
<dbReference type="InterPro" id="IPR048046">
    <property type="entry name" value="Transpos_IS607"/>
</dbReference>
<evidence type="ECO:0000256" key="4">
    <source>
        <dbReference type="PROSITE-ProRule" id="PRU10137"/>
    </source>
</evidence>
<accession>A0A5K0U807</accession>
<evidence type="ECO:0000256" key="1">
    <source>
        <dbReference type="ARBA" id="ARBA00022908"/>
    </source>
</evidence>
<feature type="active site" description="O-(5'-phospho-DNA)-serine intermediate" evidence="4">
    <location>
        <position position="64"/>
    </location>
</feature>
<dbReference type="GO" id="GO:0003677">
    <property type="term" value="F:DNA binding"/>
    <property type="evidence" value="ECO:0007669"/>
    <property type="project" value="UniProtKB-KW"/>
</dbReference>
<dbReference type="Gene3D" id="1.10.287.2170">
    <property type="match status" value="1"/>
</dbReference>
<proteinExistence type="predicted"/>
<evidence type="ECO:0000313" key="7">
    <source>
        <dbReference type="EMBL" id="VBB18209.1"/>
    </source>
</evidence>
<feature type="domain" description="Resolvase/invertase-type recombinase catalytic" evidence="6">
    <location>
        <begin position="56"/>
        <end position="198"/>
    </location>
</feature>
<dbReference type="NCBIfam" id="NF033518">
    <property type="entry name" value="transpos_IS607"/>
    <property type="match status" value="1"/>
</dbReference>
<dbReference type="Pfam" id="PF00239">
    <property type="entry name" value="Resolvase"/>
    <property type="match status" value="1"/>
</dbReference>
<comment type="caution">
    <text evidence="7">The sequence shown here is derived from an EMBL/GenBank/DDBJ whole genome shotgun (WGS) entry which is preliminary data.</text>
</comment>
<dbReference type="EMBL" id="UPSH01000001">
    <property type="protein sequence ID" value="VBB18209.1"/>
    <property type="molecule type" value="Genomic_DNA"/>
</dbReference>
<dbReference type="Gene3D" id="3.40.50.1390">
    <property type="entry name" value="Resolvase, N-terminal catalytic domain"/>
    <property type="match status" value="1"/>
</dbReference>
<dbReference type="SMART" id="SM00857">
    <property type="entry name" value="Resolvase"/>
    <property type="match status" value="1"/>
</dbReference>
<dbReference type="InterPro" id="IPR006119">
    <property type="entry name" value="Resolv_N"/>
</dbReference>
<gene>
    <name evidence="7" type="ORF">YASMINEVIRUS_672</name>
</gene>
<keyword evidence="1" id="KW-0229">DNA integration</keyword>
<feature type="compositionally biased region" description="Polar residues" evidence="5">
    <location>
        <begin position="238"/>
        <end position="248"/>
    </location>
</feature>
<dbReference type="GO" id="GO:0000150">
    <property type="term" value="F:DNA strand exchange activity"/>
    <property type="evidence" value="ECO:0007669"/>
    <property type="project" value="InterPro"/>
</dbReference>
<dbReference type="InterPro" id="IPR036162">
    <property type="entry name" value="Resolvase-like_N_sf"/>
</dbReference>
<feature type="compositionally biased region" description="Polar residues" evidence="5">
    <location>
        <begin position="258"/>
        <end position="268"/>
    </location>
</feature>
<evidence type="ECO:0000256" key="2">
    <source>
        <dbReference type="ARBA" id="ARBA00023125"/>
    </source>
</evidence>
<evidence type="ECO:0000313" key="8">
    <source>
        <dbReference type="Proteomes" id="UP000594342"/>
    </source>
</evidence>
<dbReference type="PROSITE" id="PS51736">
    <property type="entry name" value="RECOMBINASES_3"/>
    <property type="match status" value="1"/>
</dbReference>
<organism evidence="7 8">
    <name type="scientific">Yasminevirus sp. GU-2018</name>
    <dbReference type="NCBI Taxonomy" id="2420051"/>
    <lineage>
        <taxon>Viruses</taxon>
        <taxon>Varidnaviria</taxon>
        <taxon>Bamfordvirae</taxon>
        <taxon>Nucleocytoviricota</taxon>
        <taxon>Megaviricetes</taxon>
        <taxon>Imitervirales</taxon>
        <taxon>Mimiviridae</taxon>
        <taxon>Klosneuvirinae</taxon>
        <taxon>Yasminevirus</taxon>
        <taxon>Yasminevirus saudimassiliense</taxon>
    </lineage>
</organism>
<keyword evidence="8" id="KW-1185">Reference proteome</keyword>
<keyword evidence="3" id="KW-0233">DNA recombination</keyword>